<feature type="domain" description="NADH:quinone oxidoreductase/Mrp antiporter transmembrane" evidence="9">
    <location>
        <begin position="127"/>
        <end position="421"/>
    </location>
</feature>
<evidence type="ECO:0000256" key="8">
    <source>
        <dbReference type="SAM" id="Phobius"/>
    </source>
</evidence>
<dbReference type="GO" id="GO:0042773">
    <property type="term" value="P:ATP synthesis coupled electron transport"/>
    <property type="evidence" value="ECO:0007669"/>
    <property type="project" value="InterPro"/>
</dbReference>
<feature type="transmembrane region" description="Helical" evidence="8">
    <location>
        <begin position="452"/>
        <end position="470"/>
    </location>
</feature>
<feature type="transmembrane region" description="Helical" evidence="8">
    <location>
        <begin position="373"/>
        <end position="392"/>
    </location>
</feature>
<feature type="transmembrane region" description="Helical" evidence="8">
    <location>
        <begin position="6"/>
        <end position="24"/>
    </location>
</feature>
<proteinExistence type="inferred from homology"/>
<evidence type="ECO:0000256" key="7">
    <source>
        <dbReference type="RuleBase" id="RU000320"/>
    </source>
</evidence>
<keyword evidence="3" id="KW-1003">Cell membrane</keyword>
<dbReference type="Proteomes" id="UP000626148">
    <property type="component" value="Unassembled WGS sequence"/>
</dbReference>
<dbReference type="GO" id="GO:0005886">
    <property type="term" value="C:plasma membrane"/>
    <property type="evidence" value="ECO:0007669"/>
    <property type="project" value="UniProtKB-SubCell"/>
</dbReference>
<feature type="transmembrane region" description="Helical" evidence="8">
    <location>
        <begin position="201"/>
        <end position="222"/>
    </location>
</feature>
<dbReference type="PRINTS" id="PR01437">
    <property type="entry name" value="NUOXDRDTASE4"/>
</dbReference>
<feature type="transmembrane region" description="Helical" evidence="8">
    <location>
        <begin position="71"/>
        <end position="95"/>
    </location>
</feature>
<gene>
    <name evidence="10" type="ORF">GCM10007392_07870</name>
</gene>
<dbReference type="GO" id="GO:0008137">
    <property type="term" value="F:NADH dehydrogenase (ubiquinone) activity"/>
    <property type="evidence" value="ECO:0007669"/>
    <property type="project" value="InterPro"/>
</dbReference>
<keyword evidence="6 8" id="KW-0472">Membrane</keyword>
<evidence type="ECO:0000256" key="5">
    <source>
        <dbReference type="ARBA" id="ARBA00022989"/>
    </source>
</evidence>
<evidence type="ECO:0000256" key="4">
    <source>
        <dbReference type="ARBA" id="ARBA00022692"/>
    </source>
</evidence>
<dbReference type="InterPro" id="IPR050586">
    <property type="entry name" value="CPA3_Na-H_Antiporter_D"/>
</dbReference>
<evidence type="ECO:0000256" key="1">
    <source>
        <dbReference type="ARBA" id="ARBA00004651"/>
    </source>
</evidence>
<feature type="transmembrane region" description="Helical" evidence="8">
    <location>
        <begin position="234"/>
        <end position="257"/>
    </location>
</feature>
<evidence type="ECO:0000313" key="11">
    <source>
        <dbReference type="Proteomes" id="UP000626148"/>
    </source>
</evidence>
<comment type="subcellular location">
    <subcellularLocation>
        <location evidence="1">Cell membrane</location>
        <topology evidence="1">Multi-pass membrane protein</topology>
    </subcellularLocation>
    <subcellularLocation>
        <location evidence="7">Membrane</location>
        <topology evidence="7">Multi-pass membrane protein</topology>
    </subcellularLocation>
</comment>
<evidence type="ECO:0000313" key="10">
    <source>
        <dbReference type="EMBL" id="GGX43554.1"/>
    </source>
</evidence>
<dbReference type="InterPro" id="IPR001750">
    <property type="entry name" value="ND/Mrp_TM"/>
</dbReference>
<dbReference type="EMBL" id="BMXR01000002">
    <property type="protein sequence ID" value="GGX43554.1"/>
    <property type="molecule type" value="Genomic_DNA"/>
</dbReference>
<protein>
    <submittedName>
        <fullName evidence="10">Monovalent cation/H+ antiporter subunit D</fullName>
    </submittedName>
</protein>
<organism evidence="10 11">
    <name type="scientific">Saccharospirillum salsuginis</name>
    <dbReference type="NCBI Taxonomy" id="418750"/>
    <lineage>
        <taxon>Bacteria</taxon>
        <taxon>Pseudomonadati</taxon>
        <taxon>Pseudomonadota</taxon>
        <taxon>Gammaproteobacteria</taxon>
        <taxon>Oceanospirillales</taxon>
        <taxon>Saccharospirillaceae</taxon>
        <taxon>Saccharospirillum</taxon>
    </lineage>
</organism>
<feature type="transmembrane region" description="Helical" evidence="8">
    <location>
        <begin position="159"/>
        <end position="181"/>
    </location>
</feature>
<feature type="transmembrane region" description="Helical" evidence="8">
    <location>
        <begin position="107"/>
        <end position="123"/>
    </location>
</feature>
<dbReference type="AlphaFoldDB" id="A0A918N6I4"/>
<keyword evidence="4 7" id="KW-0812">Transmembrane</keyword>
<feature type="transmembrane region" description="Helical" evidence="8">
    <location>
        <begin position="33"/>
        <end position="51"/>
    </location>
</feature>
<dbReference type="RefSeq" id="WP_189607194.1">
    <property type="nucleotide sequence ID" value="NZ_BMXR01000002.1"/>
</dbReference>
<feature type="transmembrane region" description="Helical" evidence="8">
    <location>
        <begin position="412"/>
        <end position="431"/>
    </location>
</feature>
<sequence>MQHLPILPILIPLLMGTLMLLPPLGNTIVRQRVVSVASNLVLMAVSLALLIQSLDQSQIYAVGDWQPPFGIIIVADQLSALLVLLTSVLSFGALLFSLAGEDNQGKYFHSLFMYQLMGINGAFLTGDIFNLFVFFEVLLIASYALLIHGGGKAKTAASVHYVTLNLIGSAFFLFALGILYGTLGTLNMGDMAAKVGSLGPGARILAEAGVLLLLLVFGLKTAMLPMHFWLPRTYAAASAPVAALFAIMTKVGVYAIFRIHTVVFGANAGELAFVAVPWIWPLAIGTIIVASIGVLAAPTLRIMIANLALISAGTLLLAVVLLNPQAVIAGLYYLVHTTLVTGALFLLADLIATQRGQASDRFVVSRPMAQAPLLGVLFFIGALTVVGLPPFSGFVGKALLLQAAETNLQMGWIWPTILISSLMVLIGLSRAGTNLFWHLSGNKPGTVRSEPIQIVAIAFLLSASPLLVIFGGPVTEFAASAAEQMQATYPRVQTAIEGGSP</sequence>
<evidence type="ECO:0000256" key="2">
    <source>
        <dbReference type="ARBA" id="ARBA00005346"/>
    </source>
</evidence>
<feature type="transmembrane region" description="Helical" evidence="8">
    <location>
        <begin position="129"/>
        <end position="147"/>
    </location>
</feature>
<accession>A0A918N6I4</accession>
<dbReference type="NCBIfam" id="NF009309">
    <property type="entry name" value="PRK12666.1"/>
    <property type="match status" value="1"/>
</dbReference>
<name>A0A918N6I4_9GAMM</name>
<dbReference type="InterPro" id="IPR003918">
    <property type="entry name" value="NADH_UbQ_OxRdtase"/>
</dbReference>
<reference evidence="10" key="1">
    <citation type="journal article" date="2014" name="Int. J. Syst. Evol. Microbiol.">
        <title>Complete genome sequence of Corynebacterium casei LMG S-19264T (=DSM 44701T), isolated from a smear-ripened cheese.</title>
        <authorList>
            <consortium name="US DOE Joint Genome Institute (JGI-PGF)"/>
            <person name="Walter F."/>
            <person name="Albersmeier A."/>
            <person name="Kalinowski J."/>
            <person name="Ruckert C."/>
        </authorList>
    </citation>
    <scope>NUCLEOTIDE SEQUENCE</scope>
    <source>
        <strain evidence="10">KCTC 22169</strain>
    </source>
</reference>
<evidence type="ECO:0000259" key="9">
    <source>
        <dbReference type="Pfam" id="PF00361"/>
    </source>
</evidence>
<feature type="transmembrane region" description="Helical" evidence="8">
    <location>
        <begin position="304"/>
        <end position="324"/>
    </location>
</feature>
<comment type="caution">
    <text evidence="10">The sequence shown here is derived from an EMBL/GenBank/DDBJ whole genome shotgun (WGS) entry which is preliminary data.</text>
</comment>
<keyword evidence="11" id="KW-1185">Reference proteome</keyword>
<feature type="transmembrane region" description="Helical" evidence="8">
    <location>
        <begin position="277"/>
        <end position="297"/>
    </location>
</feature>
<evidence type="ECO:0000256" key="6">
    <source>
        <dbReference type="ARBA" id="ARBA00023136"/>
    </source>
</evidence>
<dbReference type="Pfam" id="PF00361">
    <property type="entry name" value="Proton_antipo_M"/>
    <property type="match status" value="1"/>
</dbReference>
<evidence type="ECO:0000256" key="3">
    <source>
        <dbReference type="ARBA" id="ARBA00022475"/>
    </source>
</evidence>
<dbReference type="PANTHER" id="PTHR42703:SF1">
    <property type="entry name" value="NA(+)_H(+) ANTIPORTER SUBUNIT D1"/>
    <property type="match status" value="1"/>
</dbReference>
<feature type="transmembrane region" description="Helical" evidence="8">
    <location>
        <begin position="330"/>
        <end position="352"/>
    </location>
</feature>
<dbReference type="PANTHER" id="PTHR42703">
    <property type="entry name" value="NADH DEHYDROGENASE"/>
    <property type="match status" value="1"/>
</dbReference>
<reference evidence="10" key="2">
    <citation type="submission" date="2020-09" db="EMBL/GenBank/DDBJ databases">
        <authorList>
            <person name="Sun Q."/>
            <person name="Kim S."/>
        </authorList>
    </citation>
    <scope>NUCLEOTIDE SEQUENCE</scope>
    <source>
        <strain evidence="10">KCTC 22169</strain>
    </source>
</reference>
<comment type="similarity">
    <text evidence="2">Belongs to the CPA3 antiporters (TC 2.A.63) subunit D family.</text>
</comment>
<keyword evidence="5 8" id="KW-1133">Transmembrane helix</keyword>